<reference evidence="1 2" key="1">
    <citation type="submission" date="2018-11" db="EMBL/GenBank/DDBJ databases">
        <authorList>
            <consortium name="Pathogen Informatics"/>
        </authorList>
    </citation>
    <scope>NUCLEOTIDE SEQUENCE [LARGE SCALE GENOMIC DNA]</scope>
</reference>
<sequence length="160" mass="18277">MLLNSDTGHDLRDKGCLHRCPDMHKPRPNPMGPHAHEHPYVSCMQLAPYLSSLIRGTTIFRLRQHDFVEILHLRHTAQEASCDSYPRNGGNDVYKTKKAGSKKLRLKKLTLSAKESCSCQWEEIPTPSVNEHRDTPVEGPPSQEKLIQVDVLTCWHFFIP</sequence>
<proteinExistence type="predicted"/>
<protein>
    <submittedName>
        <fullName evidence="1 3">Uncharacterized protein</fullName>
    </submittedName>
</protein>
<evidence type="ECO:0000313" key="3">
    <source>
        <dbReference type="WBParaSite" id="HPBE_0001954401-mRNA-1"/>
    </source>
</evidence>
<accession>A0A3P8AYE3</accession>
<gene>
    <name evidence="1" type="ORF">HPBE_LOCUS19543</name>
</gene>
<accession>A0A183GBQ5</accession>
<dbReference type="AlphaFoldDB" id="A0A183GBQ5"/>
<dbReference type="Proteomes" id="UP000050761">
    <property type="component" value="Unassembled WGS sequence"/>
</dbReference>
<evidence type="ECO:0000313" key="2">
    <source>
        <dbReference type="Proteomes" id="UP000050761"/>
    </source>
</evidence>
<dbReference type="OrthoDB" id="5875229at2759"/>
<organism evidence="2 3">
    <name type="scientific">Heligmosomoides polygyrus</name>
    <name type="common">Parasitic roundworm</name>
    <dbReference type="NCBI Taxonomy" id="6339"/>
    <lineage>
        <taxon>Eukaryota</taxon>
        <taxon>Metazoa</taxon>
        <taxon>Ecdysozoa</taxon>
        <taxon>Nematoda</taxon>
        <taxon>Chromadorea</taxon>
        <taxon>Rhabditida</taxon>
        <taxon>Rhabditina</taxon>
        <taxon>Rhabditomorpha</taxon>
        <taxon>Strongyloidea</taxon>
        <taxon>Heligmosomidae</taxon>
        <taxon>Heligmosomoides</taxon>
    </lineage>
</organism>
<name>A0A183GBQ5_HELPZ</name>
<evidence type="ECO:0000313" key="1">
    <source>
        <dbReference type="EMBL" id="VDP15471.1"/>
    </source>
</evidence>
<dbReference type="EMBL" id="UZAH01031441">
    <property type="protein sequence ID" value="VDP15471.1"/>
    <property type="molecule type" value="Genomic_DNA"/>
</dbReference>
<dbReference type="WBParaSite" id="HPBE_0001954401-mRNA-1">
    <property type="protein sequence ID" value="HPBE_0001954401-mRNA-1"/>
    <property type="gene ID" value="HPBE_0001954401"/>
</dbReference>
<reference evidence="3" key="2">
    <citation type="submission" date="2019-09" db="UniProtKB">
        <authorList>
            <consortium name="WormBaseParasite"/>
        </authorList>
    </citation>
    <scope>IDENTIFICATION</scope>
</reference>
<keyword evidence="2" id="KW-1185">Reference proteome</keyword>